<gene>
    <name evidence="8" type="ORF">D0Z07_5629</name>
</gene>
<organism evidence="8 9">
    <name type="scientific">Hyphodiscus hymeniophilus</name>
    <dbReference type="NCBI Taxonomy" id="353542"/>
    <lineage>
        <taxon>Eukaryota</taxon>
        <taxon>Fungi</taxon>
        <taxon>Dikarya</taxon>
        <taxon>Ascomycota</taxon>
        <taxon>Pezizomycotina</taxon>
        <taxon>Leotiomycetes</taxon>
        <taxon>Helotiales</taxon>
        <taxon>Hyphodiscaceae</taxon>
        <taxon>Hyphodiscus</taxon>
    </lineage>
</organism>
<dbReference type="EMBL" id="VNKQ01000011">
    <property type="protein sequence ID" value="KAG0647927.1"/>
    <property type="molecule type" value="Genomic_DNA"/>
</dbReference>
<dbReference type="InterPro" id="IPR007197">
    <property type="entry name" value="rSAM"/>
</dbReference>
<keyword evidence="5" id="KW-0663">Pyridoxal phosphate</keyword>
<evidence type="ECO:0000256" key="2">
    <source>
        <dbReference type="ARBA" id="ARBA00022485"/>
    </source>
</evidence>
<keyword evidence="9" id="KW-1185">Reference proteome</keyword>
<dbReference type="InterPro" id="IPR003739">
    <property type="entry name" value="Lys_aminomutase/Glu_NH3_mut"/>
</dbReference>
<evidence type="ECO:0000313" key="9">
    <source>
        <dbReference type="Proteomes" id="UP000785200"/>
    </source>
</evidence>
<dbReference type="InterPro" id="IPR058240">
    <property type="entry name" value="rSAM_sf"/>
</dbReference>
<comment type="cofactor">
    <cofactor evidence="1">
        <name>pyridoxal 5'-phosphate</name>
        <dbReference type="ChEBI" id="CHEBI:597326"/>
    </cofactor>
</comment>
<proteinExistence type="predicted"/>
<dbReference type="AlphaFoldDB" id="A0A9P6VHB5"/>
<evidence type="ECO:0000256" key="7">
    <source>
        <dbReference type="ARBA" id="ARBA00023014"/>
    </source>
</evidence>
<comment type="caution">
    <text evidence="8">The sequence shown here is derived from an EMBL/GenBank/DDBJ whole genome shotgun (WGS) entry which is preliminary data.</text>
</comment>
<evidence type="ECO:0000256" key="6">
    <source>
        <dbReference type="ARBA" id="ARBA00023004"/>
    </source>
</evidence>
<dbReference type="GO" id="GO:0046872">
    <property type="term" value="F:metal ion binding"/>
    <property type="evidence" value="ECO:0007669"/>
    <property type="project" value="UniProtKB-KW"/>
</dbReference>
<evidence type="ECO:0000256" key="1">
    <source>
        <dbReference type="ARBA" id="ARBA00001933"/>
    </source>
</evidence>
<dbReference type="SFLD" id="SFLDG01070">
    <property type="entry name" value="PLP-dependent"/>
    <property type="match status" value="1"/>
</dbReference>
<name>A0A9P6VHB5_9HELO</name>
<evidence type="ECO:0000313" key="8">
    <source>
        <dbReference type="EMBL" id="KAG0647927.1"/>
    </source>
</evidence>
<keyword evidence="7" id="KW-0411">Iron-sulfur</keyword>
<dbReference type="SFLD" id="SFLDS00029">
    <property type="entry name" value="Radical_SAM"/>
    <property type="match status" value="1"/>
</dbReference>
<dbReference type="InterPro" id="IPR013785">
    <property type="entry name" value="Aldolase_TIM"/>
</dbReference>
<dbReference type="Proteomes" id="UP000785200">
    <property type="component" value="Unassembled WGS sequence"/>
</dbReference>
<sequence length="541" mass="60194">MLSPGRFAHLAGNQFSSSKSASFPRSFHSVVPRQGQAGLAESPGYDEKARQYEISQEIRSPTPDAQAPNISSSDLSASVLVSAIASKAPDSAVIETRLLEKIIPLHHRGSKFDKEPYWQKIGRWKDVTQKQFLSHRWNIAKNIQGSGGLFKFLNEVLPDTFPESENYKGIATRETFIEDVIQGIKEAPMSIRLTPHILSMIDWNNPLEDPMRRQFIPMKSTFLPDHPKLTLDSLHETEDSPAPGLVHRYPEKVLFLATSVCGLYCRYCTRSYAVGGNTETVTKTSYKPIKARWEEALAYIASNPVIQDVVVSGGDSYYLLPDQLRFIGDRLLAIPHIRRFRIATKGLCVSPSRTLDPEDSWTDELVRLSKKGREMGKQVAVHTHFNHPREFSWVSREAAQKLFAAGVIVRNQSVLLKGVNDNLETMSALIRELADNNIQPCDMVSGVEDLRTPLKTILDLEQQIRGSIAGFMMPSFVVDLPGGGGKRLAASYEKYDRKTGVSTFVAPAVTGRGKEDKVYEYYDPLAFCEGGEGETDGGGKS</sequence>
<dbReference type="OrthoDB" id="5396721at2759"/>
<keyword evidence="6" id="KW-0408">Iron</keyword>
<dbReference type="PANTHER" id="PTHR30538:SF0">
    <property type="entry name" value="L-LYSINE 2,3-AMINOMUTASE AQ_1632-RELATED"/>
    <property type="match status" value="1"/>
</dbReference>
<dbReference type="PANTHER" id="PTHR30538">
    <property type="entry name" value="LYSINE 2,3-AMINOMUTASE-RELATED"/>
    <property type="match status" value="1"/>
</dbReference>
<dbReference type="Gene3D" id="3.20.20.70">
    <property type="entry name" value="Aldolase class I"/>
    <property type="match status" value="1"/>
</dbReference>
<protein>
    <submittedName>
        <fullName evidence="8">L-lysine 2</fullName>
    </submittedName>
</protein>
<evidence type="ECO:0000256" key="3">
    <source>
        <dbReference type="ARBA" id="ARBA00022691"/>
    </source>
</evidence>
<evidence type="ECO:0000256" key="5">
    <source>
        <dbReference type="ARBA" id="ARBA00022898"/>
    </source>
</evidence>
<evidence type="ECO:0000256" key="4">
    <source>
        <dbReference type="ARBA" id="ARBA00022723"/>
    </source>
</evidence>
<keyword evidence="2" id="KW-0004">4Fe-4S</keyword>
<accession>A0A9P6VHB5</accession>
<dbReference type="GO" id="GO:0003824">
    <property type="term" value="F:catalytic activity"/>
    <property type="evidence" value="ECO:0007669"/>
    <property type="project" value="InterPro"/>
</dbReference>
<keyword evidence="4" id="KW-0479">Metal-binding</keyword>
<dbReference type="SUPFAM" id="SSF102114">
    <property type="entry name" value="Radical SAM enzymes"/>
    <property type="match status" value="1"/>
</dbReference>
<keyword evidence="3" id="KW-0949">S-adenosyl-L-methionine</keyword>
<reference evidence="8" key="1">
    <citation type="submission" date="2019-07" db="EMBL/GenBank/DDBJ databases">
        <title>Hyphodiscus hymeniophilus genome sequencing and assembly.</title>
        <authorList>
            <person name="Kramer G."/>
            <person name="Nodwell J."/>
        </authorList>
    </citation>
    <scope>NUCLEOTIDE SEQUENCE</scope>
    <source>
        <strain evidence="8">ATCC 34498</strain>
    </source>
</reference>
<dbReference type="NCBIfam" id="TIGR00238">
    <property type="entry name" value="KamA family radical SAM protein"/>
    <property type="match status" value="1"/>
</dbReference>
<dbReference type="GO" id="GO:0051539">
    <property type="term" value="F:4 iron, 4 sulfur cluster binding"/>
    <property type="evidence" value="ECO:0007669"/>
    <property type="project" value="UniProtKB-KW"/>
</dbReference>